<proteinExistence type="predicted"/>
<name>A0ABP4QN03_9ACTN</name>
<feature type="transmembrane region" description="Helical" evidence="1">
    <location>
        <begin position="7"/>
        <end position="28"/>
    </location>
</feature>
<keyword evidence="1" id="KW-1133">Transmembrane helix</keyword>
<protein>
    <submittedName>
        <fullName evidence="2">Uncharacterized protein</fullName>
    </submittedName>
</protein>
<reference evidence="3" key="1">
    <citation type="journal article" date="2019" name="Int. J. Syst. Evol. Microbiol.">
        <title>The Global Catalogue of Microorganisms (GCM) 10K type strain sequencing project: providing services to taxonomists for standard genome sequencing and annotation.</title>
        <authorList>
            <consortium name="The Broad Institute Genomics Platform"/>
            <consortium name="The Broad Institute Genome Sequencing Center for Infectious Disease"/>
            <person name="Wu L."/>
            <person name="Ma J."/>
        </authorList>
    </citation>
    <scope>NUCLEOTIDE SEQUENCE [LARGE SCALE GENOMIC DNA]</scope>
    <source>
        <strain evidence="3">JCM 13929</strain>
    </source>
</reference>
<comment type="caution">
    <text evidence="2">The sequence shown here is derived from an EMBL/GenBank/DDBJ whole genome shotgun (WGS) entry which is preliminary data.</text>
</comment>
<dbReference type="EMBL" id="BAAAMU010000003">
    <property type="protein sequence ID" value="GAA1613946.1"/>
    <property type="molecule type" value="Genomic_DNA"/>
</dbReference>
<keyword evidence="3" id="KW-1185">Reference proteome</keyword>
<organism evidence="2 3">
    <name type="scientific">Nonomuraea maheshkhaliensis</name>
    <dbReference type="NCBI Taxonomy" id="419590"/>
    <lineage>
        <taxon>Bacteria</taxon>
        <taxon>Bacillati</taxon>
        <taxon>Actinomycetota</taxon>
        <taxon>Actinomycetes</taxon>
        <taxon>Streptosporangiales</taxon>
        <taxon>Streptosporangiaceae</taxon>
        <taxon>Nonomuraea</taxon>
    </lineage>
</organism>
<evidence type="ECO:0000313" key="3">
    <source>
        <dbReference type="Proteomes" id="UP001500064"/>
    </source>
</evidence>
<dbReference type="Proteomes" id="UP001500064">
    <property type="component" value="Unassembled WGS sequence"/>
</dbReference>
<evidence type="ECO:0000313" key="2">
    <source>
        <dbReference type="EMBL" id="GAA1613946.1"/>
    </source>
</evidence>
<accession>A0ABP4QN03</accession>
<gene>
    <name evidence="2" type="ORF">GCM10009733_007600</name>
</gene>
<evidence type="ECO:0000256" key="1">
    <source>
        <dbReference type="SAM" id="Phobius"/>
    </source>
</evidence>
<keyword evidence="1" id="KW-0472">Membrane</keyword>
<sequence length="214" mass="24123">MGSGAKMWKLIAASFVGVAVGVPLGLLLSSFLAWWYLLASLIVGFFGLLVVLTLLPTPEKRAASAAVKETWRFPDDTELVVEGSDTVLVIDHVNHWSTLAGPHTVVTKYSNKDWDEAFDEIAEEPGISTVSITRYVLYRWWGPMQLTETITVMASRARLPRTSRIGRKPTSRWGRYSRQVREQWFQARTGQLRVTEAELRFLTEELRKGKISPG</sequence>
<keyword evidence="1" id="KW-0812">Transmembrane</keyword>
<feature type="transmembrane region" description="Helical" evidence="1">
    <location>
        <begin position="34"/>
        <end position="55"/>
    </location>
</feature>